<evidence type="ECO:0000313" key="2">
    <source>
        <dbReference type="Proteomes" id="UP000008907"/>
    </source>
</evidence>
<dbReference type="EMBL" id="CP003021">
    <property type="protein sequence ID" value="AEM68489.1"/>
    <property type="molecule type" value="Genomic_DNA"/>
</dbReference>
<accession>A0A7U4E9F4</accession>
<dbReference type="AlphaFoldDB" id="A0A7U4E9F4"/>
<dbReference type="Proteomes" id="UP000008907">
    <property type="component" value="Chromosome"/>
</dbReference>
<organism evidence="1 2">
    <name type="scientific">Mycoplasma putrefaciens (strain ATCC 15718 / NCTC 10155 / C30 KS-1 / KS-1)</name>
    <dbReference type="NCBI Taxonomy" id="743965"/>
    <lineage>
        <taxon>Bacteria</taxon>
        <taxon>Bacillati</taxon>
        <taxon>Mycoplasmatota</taxon>
        <taxon>Mollicutes</taxon>
        <taxon>Mycoplasmataceae</taxon>
        <taxon>Mycoplasma</taxon>
    </lineage>
</organism>
<gene>
    <name evidence="1" type="ordered locus">MPUT_0084</name>
</gene>
<evidence type="ECO:0000313" key="1">
    <source>
        <dbReference type="EMBL" id="AEM68489.1"/>
    </source>
</evidence>
<name>A0A7U4E9F4_MYCPK</name>
<dbReference type="KEGG" id="mpf:MPUT_0084"/>
<sequence length="38" mass="4561">MIIKINDGSLTIVKDNITIRNQYLTKDYTVLYQKIRKF</sequence>
<reference evidence="1 2" key="1">
    <citation type="journal article" date="2011" name="J. Bacteriol.">
        <title>Genome Sequence of Mycoplasma putrefaciens Type Strain KS1.</title>
        <authorList>
            <person name="Calcutt M.J."/>
            <person name="Foecking M.F."/>
        </authorList>
    </citation>
    <scope>NUCLEOTIDE SEQUENCE [LARGE SCALE GENOMIC DNA]</scope>
    <source>
        <strain evidence="2">ATCC 15718 / NCTC 10155 / C30 KS-1 / KS-1</strain>
    </source>
</reference>
<proteinExistence type="predicted"/>
<protein>
    <submittedName>
        <fullName evidence="1">Uncharacterized protein</fullName>
    </submittedName>
</protein>